<feature type="compositionally biased region" description="Basic and acidic residues" evidence="1">
    <location>
        <begin position="261"/>
        <end position="275"/>
    </location>
</feature>
<proteinExistence type="predicted"/>
<dbReference type="Proteomes" id="UP001321047">
    <property type="component" value="Unassembled WGS sequence"/>
</dbReference>
<reference evidence="2 3" key="1">
    <citation type="submission" date="2022-09" db="EMBL/GenBank/DDBJ databases">
        <title>Enrichment on poylsaccharides allowed isolation of novel metabolic and taxonomic groups of Haloarchaea.</title>
        <authorList>
            <person name="Sorokin D.Y."/>
            <person name="Elcheninov A.G."/>
            <person name="Khizhniak T.V."/>
            <person name="Kolganova T.V."/>
            <person name="Kublanov I.V."/>
        </authorList>
    </citation>
    <scope>NUCLEOTIDE SEQUENCE [LARGE SCALE GENOMIC DNA]</scope>
    <source>
        <strain evidence="2 3">AArc-curdl1</strain>
    </source>
</reference>
<feature type="compositionally biased region" description="Basic and acidic residues" evidence="1">
    <location>
        <begin position="216"/>
        <end position="228"/>
    </location>
</feature>
<gene>
    <name evidence="2" type="ORF">OB919_16185</name>
</gene>
<feature type="region of interest" description="Disordered" evidence="1">
    <location>
        <begin position="123"/>
        <end position="163"/>
    </location>
</feature>
<evidence type="ECO:0000313" key="3">
    <source>
        <dbReference type="Proteomes" id="UP001321047"/>
    </source>
</evidence>
<keyword evidence="3" id="KW-1185">Reference proteome</keyword>
<dbReference type="AlphaFoldDB" id="A0AAP3E8R5"/>
<dbReference type="EMBL" id="JAOPJZ010000017">
    <property type="protein sequence ID" value="MCU4753504.1"/>
    <property type="molecule type" value="Genomic_DNA"/>
</dbReference>
<accession>A0AAP3E8R5</accession>
<protein>
    <submittedName>
        <fullName evidence="2">Uncharacterized protein</fullName>
    </submittedName>
</protein>
<name>A0AAP3E8R5_9EURY</name>
<feature type="region of interest" description="Disordered" evidence="1">
    <location>
        <begin position="177"/>
        <end position="275"/>
    </location>
</feature>
<organism evidence="2 3">
    <name type="scientific">Natronosalvus hydrolyticus</name>
    <dbReference type="NCBI Taxonomy" id="2979988"/>
    <lineage>
        <taxon>Archaea</taxon>
        <taxon>Methanobacteriati</taxon>
        <taxon>Methanobacteriota</taxon>
        <taxon>Stenosarchaea group</taxon>
        <taxon>Halobacteria</taxon>
        <taxon>Halobacteriales</taxon>
        <taxon>Natrialbaceae</taxon>
        <taxon>Natronosalvus</taxon>
    </lineage>
</organism>
<sequence>MSTELRDRVRDLLTKASAELESVTDGEEEIDTALEGSKLAEIGAEAAEILEETSPDDLVGGLGMAATDRSTTFPEAIATGDPEQVRDLRALVLLSRLSTGGDRETFAESTLERTVEDLRETLAHGDRVSMDASDSNVDADSADDNGDDQKNTTAEDSSGDAIRSVLEAAIDGFREEFEGVGDGLGDVVSESINGGDSEETESGADDETESDDETDDPSKETDEPRADEEPSEGADEAGLLGQSDSSSRRSHLSTVANSNRADMRAVKRHSTVPDR</sequence>
<evidence type="ECO:0000313" key="2">
    <source>
        <dbReference type="EMBL" id="MCU4753504.1"/>
    </source>
</evidence>
<feature type="compositionally biased region" description="Acidic residues" evidence="1">
    <location>
        <begin position="196"/>
        <end position="215"/>
    </location>
</feature>
<evidence type="ECO:0000256" key="1">
    <source>
        <dbReference type="SAM" id="MobiDB-lite"/>
    </source>
</evidence>
<dbReference type="RefSeq" id="WP_342809820.1">
    <property type="nucleotide sequence ID" value="NZ_JAOPJZ010000017.1"/>
</dbReference>
<comment type="caution">
    <text evidence="2">The sequence shown here is derived from an EMBL/GenBank/DDBJ whole genome shotgun (WGS) entry which is preliminary data.</text>
</comment>